<evidence type="ECO:0000256" key="2">
    <source>
        <dbReference type="ARBA" id="ARBA00022723"/>
    </source>
</evidence>
<dbReference type="Proteomes" id="UP001634394">
    <property type="component" value="Unassembled WGS sequence"/>
</dbReference>
<dbReference type="AlphaFoldDB" id="A0ABD3XYU8"/>
<keyword evidence="2" id="KW-0479">Metal-binding</keyword>
<proteinExistence type="predicted"/>
<evidence type="ECO:0000313" key="5">
    <source>
        <dbReference type="Proteomes" id="UP001634394"/>
    </source>
</evidence>
<reference evidence="4 5" key="1">
    <citation type="submission" date="2024-11" db="EMBL/GenBank/DDBJ databases">
        <title>Chromosome-level genome assembly of the freshwater bivalve Anodonta woodiana.</title>
        <authorList>
            <person name="Chen X."/>
        </authorList>
    </citation>
    <scope>NUCLEOTIDE SEQUENCE [LARGE SCALE GENOMIC DNA]</scope>
    <source>
        <strain evidence="4">MN2024</strain>
        <tissue evidence="4">Gills</tissue>
    </source>
</reference>
<name>A0ABD3XYU8_SINWO</name>
<evidence type="ECO:0000259" key="3">
    <source>
        <dbReference type="Pfam" id="PF13359"/>
    </source>
</evidence>
<comment type="cofactor">
    <cofactor evidence="1">
        <name>a divalent metal cation</name>
        <dbReference type="ChEBI" id="CHEBI:60240"/>
    </cofactor>
</comment>
<keyword evidence="5" id="KW-1185">Reference proteome</keyword>
<feature type="domain" description="DDE Tnp4" evidence="3">
    <location>
        <begin position="51"/>
        <end position="117"/>
    </location>
</feature>
<sequence>MGGRDAVSPAKQLLVFLWHISNLESVSETSNLFGISPSTAQGCVHSVAKIWLHTPFRDNGHLTAQQRRYNRAISGVRQTVERAIGHLKGRFRRLTALHCTDVEKNCHLVMAACVLHNLCILTDDDILIFINMEEAEDANQYHNIFRNAVMGEQKRNQLLNLF</sequence>
<dbReference type="GO" id="GO:0046872">
    <property type="term" value="F:metal ion binding"/>
    <property type="evidence" value="ECO:0007669"/>
    <property type="project" value="UniProtKB-KW"/>
</dbReference>
<gene>
    <name evidence="4" type="ORF">ACJMK2_003628</name>
</gene>
<accession>A0ABD3XYU8</accession>
<comment type="caution">
    <text evidence="4">The sequence shown here is derived from an EMBL/GenBank/DDBJ whole genome shotgun (WGS) entry which is preliminary data.</text>
</comment>
<dbReference type="InterPro" id="IPR027806">
    <property type="entry name" value="HARBI1_dom"/>
</dbReference>
<protein>
    <recommendedName>
        <fullName evidence="3">DDE Tnp4 domain-containing protein</fullName>
    </recommendedName>
</protein>
<organism evidence="4 5">
    <name type="scientific">Sinanodonta woodiana</name>
    <name type="common">Chinese pond mussel</name>
    <name type="synonym">Anodonta woodiana</name>
    <dbReference type="NCBI Taxonomy" id="1069815"/>
    <lineage>
        <taxon>Eukaryota</taxon>
        <taxon>Metazoa</taxon>
        <taxon>Spiralia</taxon>
        <taxon>Lophotrochozoa</taxon>
        <taxon>Mollusca</taxon>
        <taxon>Bivalvia</taxon>
        <taxon>Autobranchia</taxon>
        <taxon>Heteroconchia</taxon>
        <taxon>Palaeoheterodonta</taxon>
        <taxon>Unionida</taxon>
        <taxon>Unionoidea</taxon>
        <taxon>Unionidae</taxon>
        <taxon>Unioninae</taxon>
        <taxon>Sinanodonta</taxon>
    </lineage>
</organism>
<dbReference type="EMBL" id="JBJQND010000001">
    <property type="protein sequence ID" value="KAL3891366.1"/>
    <property type="molecule type" value="Genomic_DNA"/>
</dbReference>
<evidence type="ECO:0000256" key="1">
    <source>
        <dbReference type="ARBA" id="ARBA00001968"/>
    </source>
</evidence>
<dbReference type="Pfam" id="PF13359">
    <property type="entry name" value="DDE_Tnp_4"/>
    <property type="match status" value="1"/>
</dbReference>
<evidence type="ECO:0000313" key="4">
    <source>
        <dbReference type="EMBL" id="KAL3891366.1"/>
    </source>
</evidence>